<dbReference type="OrthoDB" id="8127at2157"/>
<evidence type="ECO:0000256" key="3">
    <source>
        <dbReference type="ARBA" id="ARBA00022553"/>
    </source>
</evidence>
<dbReference type="SMART" id="SM00388">
    <property type="entry name" value="HisKA"/>
    <property type="match status" value="1"/>
</dbReference>
<evidence type="ECO:0000256" key="6">
    <source>
        <dbReference type="ARBA" id="ARBA00023012"/>
    </source>
</evidence>
<dbReference type="SUPFAM" id="SSF55781">
    <property type="entry name" value="GAF domain-like"/>
    <property type="match status" value="1"/>
</dbReference>
<dbReference type="InterPro" id="IPR003018">
    <property type="entry name" value="GAF"/>
</dbReference>
<sequence>MTRVLLAHPSPETATRLATALGDANPTTSVVVATAVDEAVDQSSDADCVVVAFDPVDQSGVDLLRALRTTAPDVPQVLAPGADAADADSLADRIAASTAVPASDLLDGVPGIGCVVTPDGDPVRANARCREVLGDPPHDVTDLVPAVERDHLLAAVDGAVEEGQVTAQMPAAADERPPHEWTLTRLDQVVSVVGLDVSAREDFAAELRDTEAALAALYDTLSNRDLSFEARLERILELGCERLGVDYGFLTRINGDTQRIVASRGTHPLLQPGEECPLSEAYCRKAIQSDGLLGIHDAIAAGWESDPAYNTFGLGCYLGGKIVADDHLYGTLCFADDDPRGMTFTDSERTFVELLTRWVSYELEERMAREDLERQNDRLAEFASIVSHDIRNPLNVAKGKLQVAQETDDPTHLDEVADALDRMEQLVTGLLDLAKQGSVIESVEEVRLSDVVEDAWANVATDGATLTVDDDGLVEADPGRFLQLLENLIRNSIEHCATPDTLTVHVGVLTNGFYVADTGPGIDPEEREAIFERGHTTGGGSGLGLTIVRAVADAHGWTIDVTNAADGGARFEFSGVERPADPE</sequence>
<evidence type="ECO:0000256" key="4">
    <source>
        <dbReference type="ARBA" id="ARBA00022679"/>
    </source>
</evidence>
<protein>
    <recommendedName>
        <fullName evidence="2">histidine kinase</fullName>
        <ecNumber evidence="2">2.7.13.3</ecNumber>
    </recommendedName>
</protein>
<dbReference type="InterPro" id="IPR036890">
    <property type="entry name" value="HATPase_C_sf"/>
</dbReference>
<proteinExistence type="predicted"/>
<evidence type="ECO:0000313" key="10">
    <source>
        <dbReference type="EMBL" id="SEA07943.1"/>
    </source>
</evidence>
<feature type="domain" description="Histidine kinase" evidence="8">
    <location>
        <begin position="385"/>
        <end position="574"/>
    </location>
</feature>
<dbReference type="InterPro" id="IPR005467">
    <property type="entry name" value="His_kinase_dom"/>
</dbReference>
<evidence type="ECO:0000256" key="5">
    <source>
        <dbReference type="ARBA" id="ARBA00022777"/>
    </source>
</evidence>
<comment type="caution">
    <text evidence="7">Lacks conserved residue(s) required for the propagation of feature annotation.</text>
</comment>
<keyword evidence="5" id="KW-0418">Kinase</keyword>
<dbReference type="InterPro" id="IPR001789">
    <property type="entry name" value="Sig_transdc_resp-reg_receiver"/>
</dbReference>
<dbReference type="SMART" id="SM00387">
    <property type="entry name" value="HATPase_c"/>
    <property type="match status" value="1"/>
</dbReference>
<dbReference type="InterPro" id="IPR036097">
    <property type="entry name" value="HisK_dim/P_sf"/>
</dbReference>
<organism evidence="10 11">
    <name type="scientific">Haloplanus vescus</name>
    <dbReference type="NCBI Taxonomy" id="555874"/>
    <lineage>
        <taxon>Archaea</taxon>
        <taxon>Methanobacteriati</taxon>
        <taxon>Methanobacteriota</taxon>
        <taxon>Stenosarchaea group</taxon>
        <taxon>Halobacteria</taxon>
        <taxon>Halobacteriales</taxon>
        <taxon>Haloferacaceae</taxon>
        <taxon>Haloplanus</taxon>
    </lineage>
</organism>
<dbReference type="PROSITE" id="PS50110">
    <property type="entry name" value="RESPONSE_REGULATORY"/>
    <property type="match status" value="1"/>
</dbReference>
<dbReference type="Gene3D" id="1.10.287.130">
    <property type="match status" value="1"/>
</dbReference>
<dbReference type="Pfam" id="PF00512">
    <property type="entry name" value="HisKA"/>
    <property type="match status" value="1"/>
</dbReference>
<comment type="catalytic activity">
    <reaction evidence="1">
        <text>ATP + protein L-histidine = ADP + protein N-phospho-L-histidine.</text>
        <dbReference type="EC" id="2.7.13.3"/>
    </reaction>
</comment>
<dbReference type="GO" id="GO:0000155">
    <property type="term" value="F:phosphorelay sensor kinase activity"/>
    <property type="evidence" value="ECO:0007669"/>
    <property type="project" value="InterPro"/>
</dbReference>
<dbReference type="SUPFAM" id="SSF55874">
    <property type="entry name" value="ATPase domain of HSP90 chaperone/DNA topoisomerase II/histidine kinase"/>
    <property type="match status" value="1"/>
</dbReference>
<evidence type="ECO:0000256" key="2">
    <source>
        <dbReference type="ARBA" id="ARBA00012438"/>
    </source>
</evidence>
<evidence type="ECO:0000259" key="9">
    <source>
        <dbReference type="PROSITE" id="PS50110"/>
    </source>
</evidence>
<dbReference type="CDD" id="cd00082">
    <property type="entry name" value="HisKA"/>
    <property type="match status" value="1"/>
</dbReference>
<dbReference type="Gene3D" id="3.30.450.40">
    <property type="match status" value="1"/>
</dbReference>
<dbReference type="PRINTS" id="PR00344">
    <property type="entry name" value="BCTRLSENSOR"/>
</dbReference>
<dbReference type="EMBL" id="FNQT01000002">
    <property type="protein sequence ID" value="SEA07943.1"/>
    <property type="molecule type" value="Genomic_DNA"/>
</dbReference>
<dbReference type="InterPro" id="IPR011006">
    <property type="entry name" value="CheY-like_superfamily"/>
</dbReference>
<accession>A0A1H3Y8M9</accession>
<feature type="domain" description="Response regulatory" evidence="9">
    <location>
        <begin position="3"/>
        <end position="133"/>
    </location>
</feature>
<evidence type="ECO:0000256" key="7">
    <source>
        <dbReference type="PROSITE-ProRule" id="PRU00169"/>
    </source>
</evidence>
<dbReference type="Pfam" id="PF02518">
    <property type="entry name" value="HATPase_c"/>
    <property type="match status" value="1"/>
</dbReference>
<evidence type="ECO:0000256" key="1">
    <source>
        <dbReference type="ARBA" id="ARBA00000085"/>
    </source>
</evidence>
<dbReference type="Gene3D" id="3.30.565.10">
    <property type="entry name" value="Histidine kinase-like ATPase, C-terminal domain"/>
    <property type="match status" value="1"/>
</dbReference>
<dbReference type="CDD" id="cd00075">
    <property type="entry name" value="HATPase"/>
    <property type="match status" value="1"/>
</dbReference>
<dbReference type="STRING" id="555874.SAMN04488065_1727"/>
<keyword evidence="11" id="KW-1185">Reference proteome</keyword>
<dbReference type="SMART" id="SM00065">
    <property type="entry name" value="GAF"/>
    <property type="match status" value="1"/>
</dbReference>
<dbReference type="EC" id="2.7.13.3" evidence="2"/>
<dbReference type="RefSeq" id="WP_092633947.1">
    <property type="nucleotide sequence ID" value="NZ_FNQT01000002.1"/>
</dbReference>
<dbReference type="PANTHER" id="PTHR43711">
    <property type="entry name" value="TWO-COMPONENT HISTIDINE KINASE"/>
    <property type="match status" value="1"/>
</dbReference>
<dbReference type="InterPro" id="IPR029016">
    <property type="entry name" value="GAF-like_dom_sf"/>
</dbReference>
<keyword evidence="6" id="KW-0902">Two-component regulatory system</keyword>
<dbReference type="InterPro" id="IPR003594">
    <property type="entry name" value="HATPase_dom"/>
</dbReference>
<dbReference type="PROSITE" id="PS50109">
    <property type="entry name" value="HIS_KIN"/>
    <property type="match status" value="1"/>
</dbReference>
<dbReference type="SUPFAM" id="SSF52172">
    <property type="entry name" value="CheY-like"/>
    <property type="match status" value="1"/>
</dbReference>
<reference evidence="10 11" key="1">
    <citation type="submission" date="2016-10" db="EMBL/GenBank/DDBJ databases">
        <authorList>
            <person name="de Groot N.N."/>
        </authorList>
    </citation>
    <scope>NUCLEOTIDE SEQUENCE [LARGE SCALE GENOMIC DNA]</scope>
    <source>
        <strain evidence="10 11">CGMCC 1.8712</strain>
    </source>
</reference>
<dbReference type="Proteomes" id="UP000236755">
    <property type="component" value="Unassembled WGS sequence"/>
</dbReference>
<evidence type="ECO:0000259" key="8">
    <source>
        <dbReference type="PROSITE" id="PS50109"/>
    </source>
</evidence>
<dbReference type="Pfam" id="PF01590">
    <property type="entry name" value="GAF"/>
    <property type="match status" value="1"/>
</dbReference>
<keyword evidence="4" id="KW-0808">Transferase</keyword>
<gene>
    <name evidence="10" type="ORF">SAMN04488065_1727</name>
</gene>
<dbReference type="SUPFAM" id="SSF47384">
    <property type="entry name" value="Homodimeric domain of signal transducing histidine kinase"/>
    <property type="match status" value="1"/>
</dbReference>
<dbReference type="PANTHER" id="PTHR43711:SF1">
    <property type="entry name" value="HISTIDINE KINASE 1"/>
    <property type="match status" value="1"/>
</dbReference>
<name>A0A1H3Y8M9_9EURY</name>
<evidence type="ECO:0000313" key="11">
    <source>
        <dbReference type="Proteomes" id="UP000236755"/>
    </source>
</evidence>
<keyword evidence="3" id="KW-0597">Phosphoprotein</keyword>
<dbReference type="InterPro" id="IPR050736">
    <property type="entry name" value="Sensor_HK_Regulatory"/>
</dbReference>
<dbReference type="InterPro" id="IPR003661">
    <property type="entry name" value="HisK_dim/P_dom"/>
</dbReference>
<dbReference type="InterPro" id="IPR004358">
    <property type="entry name" value="Sig_transdc_His_kin-like_C"/>
</dbReference>
<dbReference type="AlphaFoldDB" id="A0A1H3Y8M9"/>